<keyword evidence="3" id="KW-1185">Reference proteome</keyword>
<feature type="transmembrane region" description="Helical" evidence="1">
    <location>
        <begin position="21"/>
        <end position="39"/>
    </location>
</feature>
<accession>A1BGH5</accession>
<dbReference type="STRING" id="290317.Cpha266_1475"/>
<proteinExistence type="predicted"/>
<dbReference type="AlphaFoldDB" id="A1BGH5"/>
<dbReference type="Proteomes" id="UP000008701">
    <property type="component" value="Chromosome"/>
</dbReference>
<organism evidence="2 3">
    <name type="scientific">Chlorobium phaeobacteroides (strain DSM 266 / SMG 266 / 2430)</name>
    <dbReference type="NCBI Taxonomy" id="290317"/>
    <lineage>
        <taxon>Bacteria</taxon>
        <taxon>Pseudomonadati</taxon>
        <taxon>Chlorobiota</taxon>
        <taxon>Chlorobiia</taxon>
        <taxon>Chlorobiales</taxon>
        <taxon>Chlorobiaceae</taxon>
        <taxon>Chlorobium/Pelodictyon group</taxon>
        <taxon>Chlorobium</taxon>
    </lineage>
</organism>
<sequence length="92" mass="10604">MLWMNHSIIFCEMNKHFDTPTVIVIIVTFVLFVMALFVKGFTHDLLLEAGVFLVSVKLILMGYNNSVTNKKMMDELQEIKNRLAAKQNTEPK</sequence>
<keyword evidence="1" id="KW-1133">Transmembrane helix</keyword>
<name>A1BGH5_CHLPD</name>
<evidence type="ECO:0000313" key="2">
    <source>
        <dbReference type="EMBL" id="ABL65502.1"/>
    </source>
</evidence>
<dbReference type="HOGENOM" id="CLU_2526281_0_0_10"/>
<dbReference type="KEGG" id="cph:Cpha266_1475"/>
<evidence type="ECO:0000313" key="3">
    <source>
        <dbReference type="Proteomes" id="UP000008701"/>
    </source>
</evidence>
<keyword evidence="1" id="KW-0812">Transmembrane</keyword>
<dbReference type="EMBL" id="CP000492">
    <property type="protein sequence ID" value="ABL65502.1"/>
    <property type="molecule type" value="Genomic_DNA"/>
</dbReference>
<protein>
    <submittedName>
        <fullName evidence="2">Uncharacterized protein</fullName>
    </submittedName>
</protein>
<dbReference type="eggNOG" id="ENOG503331S">
    <property type="taxonomic scope" value="Bacteria"/>
</dbReference>
<reference evidence="2 3" key="1">
    <citation type="submission" date="2006-12" db="EMBL/GenBank/DDBJ databases">
        <title>Complete sequence of Chlorobium phaeobacteroides DSM 266.</title>
        <authorList>
            <consortium name="US DOE Joint Genome Institute"/>
            <person name="Copeland A."/>
            <person name="Lucas S."/>
            <person name="Lapidus A."/>
            <person name="Barry K."/>
            <person name="Detter J.C."/>
            <person name="Glavina del Rio T."/>
            <person name="Hammon N."/>
            <person name="Israni S."/>
            <person name="Pitluck S."/>
            <person name="Goltsman E."/>
            <person name="Schmutz J."/>
            <person name="Larimer F."/>
            <person name="Land M."/>
            <person name="Hauser L."/>
            <person name="Mikhailova N."/>
            <person name="Li T."/>
            <person name="Overmann J."/>
            <person name="Bryant D.A."/>
            <person name="Richardson P."/>
        </authorList>
    </citation>
    <scope>NUCLEOTIDE SEQUENCE [LARGE SCALE GENOMIC DNA]</scope>
    <source>
        <strain evidence="2 3">DSM 266</strain>
    </source>
</reference>
<gene>
    <name evidence="2" type="ordered locus">Cpha266_1475</name>
</gene>
<feature type="transmembrane region" description="Helical" evidence="1">
    <location>
        <begin position="45"/>
        <end position="63"/>
    </location>
</feature>
<evidence type="ECO:0000256" key="1">
    <source>
        <dbReference type="SAM" id="Phobius"/>
    </source>
</evidence>
<keyword evidence="1" id="KW-0472">Membrane</keyword>